<dbReference type="EMBL" id="KZ772721">
    <property type="protein sequence ID" value="PTQ38860.1"/>
    <property type="molecule type" value="Genomic_DNA"/>
</dbReference>
<keyword evidence="1" id="KW-0732">Signal</keyword>
<feature type="signal peptide" evidence="1">
    <location>
        <begin position="1"/>
        <end position="19"/>
    </location>
</feature>
<evidence type="ECO:0008006" key="4">
    <source>
        <dbReference type="Google" id="ProtNLM"/>
    </source>
</evidence>
<dbReference type="Gramene" id="Mp3g19050.1">
    <property type="protein sequence ID" value="Mp3g19050.1.cds1"/>
    <property type="gene ID" value="Mp3g19050"/>
</dbReference>
<proteinExistence type="predicted"/>
<organism evidence="2 3">
    <name type="scientific">Marchantia polymorpha</name>
    <name type="common">Common liverwort</name>
    <name type="synonym">Marchantia aquatica</name>
    <dbReference type="NCBI Taxonomy" id="3197"/>
    <lineage>
        <taxon>Eukaryota</taxon>
        <taxon>Viridiplantae</taxon>
        <taxon>Streptophyta</taxon>
        <taxon>Embryophyta</taxon>
        <taxon>Marchantiophyta</taxon>
        <taxon>Marchantiopsida</taxon>
        <taxon>Marchantiidae</taxon>
        <taxon>Marchantiales</taxon>
        <taxon>Marchantiaceae</taxon>
        <taxon>Marchantia</taxon>
    </lineage>
</organism>
<gene>
    <name evidence="2" type="ORF">MARPO_0049s0127</name>
</gene>
<accession>A0A2R6WYE8</accession>
<sequence>MFIQLSLVIIGLAAGCISGRCPPCNDGVFEVVPFHAMVVESLQDLRGGRKFRTTRDKELDLVTRVCPRVRDSSHLISSHSPGFSCPQPQLTIFCPFCRFEVGSFFSSVDQVPAIGTNAGLLSLCVPDCLTNYSWLMMSMAAERFS</sequence>
<evidence type="ECO:0000313" key="2">
    <source>
        <dbReference type="EMBL" id="PTQ38860.1"/>
    </source>
</evidence>
<feature type="chain" id="PRO_5015341831" description="Secreted protein" evidence="1">
    <location>
        <begin position="20"/>
        <end position="145"/>
    </location>
</feature>
<dbReference type="AlphaFoldDB" id="A0A2R6WYE8"/>
<evidence type="ECO:0000256" key="1">
    <source>
        <dbReference type="SAM" id="SignalP"/>
    </source>
</evidence>
<dbReference type="Proteomes" id="UP000244005">
    <property type="component" value="Unassembled WGS sequence"/>
</dbReference>
<name>A0A2R6WYE8_MARPO</name>
<reference evidence="3" key="1">
    <citation type="journal article" date="2017" name="Cell">
        <title>Insights into land plant evolution garnered from the Marchantia polymorpha genome.</title>
        <authorList>
            <person name="Bowman J.L."/>
            <person name="Kohchi T."/>
            <person name="Yamato K.T."/>
            <person name="Jenkins J."/>
            <person name="Shu S."/>
            <person name="Ishizaki K."/>
            <person name="Yamaoka S."/>
            <person name="Nishihama R."/>
            <person name="Nakamura Y."/>
            <person name="Berger F."/>
            <person name="Adam C."/>
            <person name="Aki S.S."/>
            <person name="Althoff F."/>
            <person name="Araki T."/>
            <person name="Arteaga-Vazquez M.A."/>
            <person name="Balasubrmanian S."/>
            <person name="Barry K."/>
            <person name="Bauer D."/>
            <person name="Boehm C.R."/>
            <person name="Briginshaw L."/>
            <person name="Caballero-Perez J."/>
            <person name="Catarino B."/>
            <person name="Chen F."/>
            <person name="Chiyoda S."/>
            <person name="Chovatia M."/>
            <person name="Davies K.M."/>
            <person name="Delmans M."/>
            <person name="Demura T."/>
            <person name="Dierschke T."/>
            <person name="Dolan L."/>
            <person name="Dorantes-Acosta A.E."/>
            <person name="Eklund D.M."/>
            <person name="Florent S.N."/>
            <person name="Flores-Sandoval E."/>
            <person name="Fujiyama A."/>
            <person name="Fukuzawa H."/>
            <person name="Galik B."/>
            <person name="Grimanelli D."/>
            <person name="Grimwood J."/>
            <person name="Grossniklaus U."/>
            <person name="Hamada T."/>
            <person name="Haseloff J."/>
            <person name="Hetherington A.J."/>
            <person name="Higo A."/>
            <person name="Hirakawa Y."/>
            <person name="Hundley H.N."/>
            <person name="Ikeda Y."/>
            <person name="Inoue K."/>
            <person name="Inoue S.I."/>
            <person name="Ishida S."/>
            <person name="Jia Q."/>
            <person name="Kakita M."/>
            <person name="Kanazawa T."/>
            <person name="Kawai Y."/>
            <person name="Kawashima T."/>
            <person name="Kennedy M."/>
            <person name="Kinose K."/>
            <person name="Kinoshita T."/>
            <person name="Kohara Y."/>
            <person name="Koide E."/>
            <person name="Komatsu K."/>
            <person name="Kopischke S."/>
            <person name="Kubo M."/>
            <person name="Kyozuka J."/>
            <person name="Lagercrantz U."/>
            <person name="Lin S.S."/>
            <person name="Lindquist E."/>
            <person name="Lipzen A.M."/>
            <person name="Lu C.W."/>
            <person name="De Luna E."/>
            <person name="Martienssen R.A."/>
            <person name="Minamino N."/>
            <person name="Mizutani M."/>
            <person name="Mizutani M."/>
            <person name="Mochizuki N."/>
            <person name="Monte I."/>
            <person name="Mosher R."/>
            <person name="Nagasaki H."/>
            <person name="Nakagami H."/>
            <person name="Naramoto S."/>
            <person name="Nishitani K."/>
            <person name="Ohtani M."/>
            <person name="Okamoto T."/>
            <person name="Okumura M."/>
            <person name="Phillips J."/>
            <person name="Pollak B."/>
            <person name="Reinders A."/>
            <person name="Rovekamp M."/>
            <person name="Sano R."/>
            <person name="Sawa S."/>
            <person name="Schmid M.W."/>
            <person name="Shirakawa M."/>
            <person name="Solano R."/>
            <person name="Spunde A."/>
            <person name="Suetsugu N."/>
            <person name="Sugano S."/>
            <person name="Sugiyama A."/>
            <person name="Sun R."/>
            <person name="Suzuki Y."/>
            <person name="Takenaka M."/>
            <person name="Takezawa D."/>
            <person name="Tomogane H."/>
            <person name="Tsuzuki M."/>
            <person name="Ueda T."/>
            <person name="Umeda M."/>
            <person name="Ward J.M."/>
            <person name="Watanabe Y."/>
            <person name="Yazaki K."/>
            <person name="Yokoyama R."/>
            <person name="Yoshitake Y."/>
            <person name="Yotsui I."/>
            <person name="Zachgo S."/>
            <person name="Schmutz J."/>
        </authorList>
    </citation>
    <scope>NUCLEOTIDE SEQUENCE [LARGE SCALE GENOMIC DNA]</scope>
    <source>
        <strain evidence="3">Tak-1</strain>
    </source>
</reference>
<evidence type="ECO:0000313" key="3">
    <source>
        <dbReference type="Proteomes" id="UP000244005"/>
    </source>
</evidence>
<protein>
    <recommendedName>
        <fullName evidence="4">Secreted protein</fullName>
    </recommendedName>
</protein>
<keyword evidence="3" id="KW-1185">Reference proteome</keyword>